<evidence type="ECO:0000313" key="10">
    <source>
        <dbReference type="Proteomes" id="UP001195963"/>
    </source>
</evidence>
<evidence type="ECO:0000313" key="9">
    <source>
        <dbReference type="EMBL" id="MBW8183588.1"/>
    </source>
</evidence>
<dbReference type="PANTHER" id="PTHR33751:SF9">
    <property type="entry name" value="CYTOCHROME C4"/>
    <property type="match status" value="1"/>
</dbReference>
<dbReference type="PANTHER" id="PTHR33751">
    <property type="entry name" value="CBB3-TYPE CYTOCHROME C OXIDASE SUBUNIT FIXP"/>
    <property type="match status" value="1"/>
</dbReference>
<evidence type="ECO:0000256" key="6">
    <source>
        <dbReference type="PROSITE-ProRule" id="PRU00433"/>
    </source>
</evidence>
<proteinExistence type="predicted"/>
<keyword evidence="4" id="KW-0249">Electron transport</keyword>
<dbReference type="InterPro" id="IPR036909">
    <property type="entry name" value="Cyt_c-like_dom_sf"/>
</dbReference>
<evidence type="ECO:0000256" key="4">
    <source>
        <dbReference type="ARBA" id="ARBA00022982"/>
    </source>
</evidence>
<name>A0ABS7E1S2_9GAMM</name>
<dbReference type="RefSeq" id="WP_220109196.1">
    <property type="nucleotide sequence ID" value="NZ_JAHZST010000004.1"/>
</dbReference>
<accession>A0ABS7E1S2</accession>
<gene>
    <name evidence="9" type="ORF">K0625_07895</name>
</gene>
<feature type="domain" description="Cytochrome c" evidence="8">
    <location>
        <begin position="30"/>
        <end position="108"/>
    </location>
</feature>
<sequence length="110" mass="12065">MGVNKNKKSQAIKAISLSISLFVMGSISAASAADDQALLNMCKACHGNDGSSEFASIPNLKWQNTAYMVKQLEQFKSGQRQDKTMTKVAKILNKKQMEALASYFNKGKEE</sequence>
<keyword evidence="10" id="KW-1185">Reference proteome</keyword>
<keyword evidence="7" id="KW-0732">Signal</keyword>
<dbReference type="SUPFAM" id="SSF46626">
    <property type="entry name" value="Cytochrome c"/>
    <property type="match status" value="1"/>
</dbReference>
<evidence type="ECO:0000259" key="8">
    <source>
        <dbReference type="PROSITE" id="PS51007"/>
    </source>
</evidence>
<dbReference type="InterPro" id="IPR009056">
    <property type="entry name" value="Cyt_c-like_dom"/>
</dbReference>
<keyword evidence="1" id="KW-0813">Transport</keyword>
<dbReference type="PROSITE" id="PS51007">
    <property type="entry name" value="CYTC"/>
    <property type="match status" value="1"/>
</dbReference>
<feature type="chain" id="PRO_5046465567" evidence="7">
    <location>
        <begin position="33"/>
        <end position="110"/>
    </location>
</feature>
<evidence type="ECO:0000256" key="7">
    <source>
        <dbReference type="SAM" id="SignalP"/>
    </source>
</evidence>
<dbReference type="Proteomes" id="UP001195963">
    <property type="component" value="Unassembled WGS sequence"/>
</dbReference>
<dbReference type="InterPro" id="IPR050597">
    <property type="entry name" value="Cytochrome_c_Oxidase_Subunit"/>
</dbReference>
<organism evidence="9 10">
    <name type="scientific">Shewanella nanhaiensis</name>
    <dbReference type="NCBI Taxonomy" id="2864872"/>
    <lineage>
        <taxon>Bacteria</taxon>
        <taxon>Pseudomonadati</taxon>
        <taxon>Pseudomonadota</taxon>
        <taxon>Gammaproteobacteria</taxon>
        <taxon>Alteromonadales</taxon>
        <taxon>Shewanellaceae</taxon>
        <taxon>Shewanella</taxon>
    </lineage>
</organism>
<dbReference type="Pfam" id="PF00034">
    <property type="entry name" value="Cytochrom_C"/>
    <property type="match status" value="1"/>
</dbReference>
<keyword evidence="5 6" id="KW-0408">Iron</keyword>
<evidence type="ECO:0000256" key="5">
    <source>
        <dbReference type="ARBA" id="ARBA00023004"/>
    </source>
</evidence>
<dbReference type="EMBL" id="JAHZST010000004">
    <property type="protein sequence ID" value="MBW8183588.1"/>
    <property type="molecule type" value="Genomic_DNA"/>
</dbReference>
<dbReference type="Gene3D" id="1.10.760.10">
    <property type="entry name" value="Cytochrome c-like domain"/>
    <property type="match status" value="1"/>
</dbReference>
<protein>
    <submittedName>
        <fullName evidence="9">Cytochrome C</fullName>
    </submittedName>
</protein>
<comment type="caution">
    <text evidence="9">The sequence shown here is derived from an EMBL/GenBank/DDBJ whole genome shotgun (WGS) entry which is preliminary data.</text>
</comment>
<evidence type="ECO:0000256" key="3">
    <source>
        <dbReference type="ARBA" id="ARBA00022723"/>
    </source>
</evidence>
<keyword evidence="3 6" id="KW-0479">Metal-binding</keyword>
<evidence type="ECO:0000256" key="2">
    <source>
        <dbReference type="ARBA" id="ARBA00022617"/>
    </source>
</evidence>
<reference evidence="9 10" key="1">
    <citation type="submission" date="2021-07" db="EMBL/GenBank/DDBJ databases">
        <title>Shewanella sp. nov, isolated from SCS.</title>
        <authorList>
            <person name="Cao W.R."/>
        </authorList>
    </citation>
    <scope>NUCLEOTIDE SEQUENCE [LARGE SCALE GENOMIC DNA]</scope>
    <source>
        <strain evidence="9 10">NR704-98</strain>
    </source>
</reference>
<feature type="signal peptide" evidence="7">
    <location>
        <begin position="1"/>
        <end position="32"/>
    </location>
</feature>
<evidence type="ECO:0000256" key="1">
    <source>
        <dbReference type="ARBA" id="ARBA00022448"/>
    </source>
</evidence>
<keyword evidence="2 6" id="KW-0349">Heme</keyword>